<evidence type="ECO:0000313" key="4">
    <source>
        <dbReference type="Proteomes" id="UP000236161"/>
    </source>
</evidence>
<dbReference type="OrthoDB" id="10380799at2759"/>
<reference evidence="3 4" key="1">
    <citation type="journal article" date="2017" name="Nature">
        <title>The Apostasia genome and the evolution of orchids.</title>
        <authorList>
            <person name="Zhang G.Q."/>
            <person name="Liu K.W."/>
            <person name="Li Z."/>
            <person name="Lohaus R."/>
            <person name="Hsiao Y.Y."/>
            <person name="Niu S.C."/>
            <person name="Wang J.Y."/>
            <person name="Lin Y.C."/>
            <person name="Xu Q."/>
            <person name="Chen L.J."/>
            <person name="Yoshida K."/>
            <person name="Fujiwara S."/>
            <person name="Wang Z.W."/>
            <person name="Zhang Y.Q."/>
            <person name="Mitsuda N."/>
            <person name="Wang M."/>
            <person name="Liu G.H."/>
            <person name="Pecoraro L."/>
            <person name="Huang H.X."/>
            <person name="Xiao X.J."/>
            <person name="Lin M."/>
            <person name="Wu X.Y."/>
            <person name="Wu W.L."/>
            <person name="Chen Y.Y."/>
            <person name="Chang S.B."/>
            <person name="Sakamoto S."/>
            <person name="Ohme-Takagi M."/>
            <person name="Yagi M."/>
            <person name="Zeng S.J."/>
            <person name="Shen C.Y."/>
            <person name="Yeh C.M."/>
            <person name="Luo Y.B."/>
            <person name="Tsai W.C."/>
            <person name="Van de Peer Y."/>
            <person name="Liu Z.J."/>
        </authorList>
    </citation>
    <scope>NUCLEOTIDE SEQUENCE [LARGE SCALE GENOMIC DNA]</scope>
    <source>
        <strain evidence="4">cv. Shenzhen</strain>
        <tissue evidence="3">Stem</tissue>
    </source>
</reference>
<evidence type="ECO:0000256" key="1">
    <source>
        <dbReference type="SAM" id="MobiDB-lite"/>
    </source>
</evidence>
<evidence type="ECO:0000256" key="2">
    <source>
        <dbReference type="SAM" id="SignalP"/>
    </source>
</evidence>
<gene>
    <name evidence="3" type="ORF">AXF42_Ash018390</name>
</gene>
<protein>
    <submittedName>
        <fullName evidence="3">Uncharacterized protein</fullName>
    </submittedName>
</protein>
<evidence type="ECO:0000313" key="3">
    <source>
        <dbReference type="EMBL" id="PKA66101.1"/>
    </source>
</evidence>
<feature type="region of interest" description="Disordered" evidence="1">
    <location>
        <begin position="94"/>
        <end position="115"/>
    </location>
</feature>
<name>A0A2I0BE78_9ASPA</name>
<keyword evidence="2" id="KW-0732">Signal</keyword>
<proteinExistence type="predicted"/>
<accession>A0A2I0BE78</accession>
<sequence>MAAGSAAAALILSLAFLAASAQPAAPGSGSFDISKQPGFEDFVREATKATGHAPKDMNAFIDKVNRDIAAQAGGAGLPLDPALVQPALVQKARSADRSAVVPPAPANAPANSPSNSQAIAPAANGASSVGLAGLTGVLVLAAAACFA</sequence>
<feature type="signal peptide" evidence="2">
    <location>
        <begin position="1"/>
        <end position="21"/>
    </location>
</feature>
<dbReference type="AlphaFoldDB" id="A0A2I0BE78"/>
<feature type="chain" id="PRO_5014134706" evidence="2">
    <location>
        <begin position="22"/>
        <end position="147"/>
    </location>
</feature>
<dbReference type="EMBL" id="KZ451887">
    <property type="protein sequence ID" value="PKA66101.1"/>
    <property type="molecule type" value="Genomic_DNA"/>
</dbReference>
<organism evidence="3 4">
    <name type="scientific">Apostasia shenzhenica</name>
    <dbReference type="NCBI Taxonomy" id="1088818"/>
    <lineage>
        <taxon>Eukaryota</taxon>
        <taxon>Viridiplantae</taxon>
        <taxon>Streptophyta</taxon>
        <taxon>Embryophyta</taxon>
        <taxon>Tracheophyta</taxon>
        <taxon>Spermatophyta</taxon>
        <taxon>Magnoliopsida</taxon>
        <taxon>Liliopsida</taxon>
        <taxon>Asparagales</taxon>
        <taxon>Orchidaceae</taxon>
        <taxon>Apostasioideae</taxon>
        <taxon>Apostasia</taxon>
    </lineage>
</organism>
<dbReference type="Proteomes" id="UP000236161">
    <property type="component" value="Unassembled WGS sequence"/>
</dbReference>
<keyword evidence="4" id="KW-1185">Reference proteome</keyword>